<dbReference type="SUPFAM" id="SSF53098">
    <property type="entry name" value="Ribonuclease H-like"/>
    <property type="match status" value="1"/>
</dbReference>
<dbReference type="OrthoDB" id="5552842at2759"/>
<reference evidence="3" key="1">
    <citation type="journal article" date="2020" name="Mol. Plant Microbe Interact.">
        <title>Genome Sequence of the Biocontrol Agent Coniothyrium minitans strain Conio (IMI 134523).</title>
        <authorList>
            <person name="Patel D."/>
            <person name="Shittu T.A."/>
            <person name="Baroncelli R."/>
            <person name="Muthumeenakshi S."/>
            <person name="Osborne T.H."/>
            <person name="Janganan T.K."/>
            <person name="Sreenivasaprasad S."/>
        </authorList>
    </citation>
    <scope>NUCLEOTIDE SEQUENCE</scope>
    <source>
        <strain evidence="3">Conio</strain>
    </source>
</reference>
<protein>
    <recommendedName>
        <fullName evidence="2">Mitochondrial resolvase Ydc2 catalytic domain-containing protein</fullName>
    </recommendedName>
</protein>
<dbReference type="Gene3D" id="3.30.420.10">
    <property type="entry name" value="Ribonuclease H-like superfamily/Ribonuclease H"/>
    <property type="match status" value="1"/>
</dbReference>
<dbReference type="AlphaFoldDB" id="A0A9P6KUB9"/>
<dbReference type="GO" id="GO:0000402">
    <property type="term" value="F:crossed form four-way junction DNA binding"/>
    <property type="evidence" value="ECO:0007669"/>
    <property type="project" value="TreeGrafter"/>
</dbReference>
<dbReference type="GO" id="GO:0005739">
    <property type="term" value="C:mitochondrion"/>
    <property type="evidence" value="ECO:0007669"/>
    <property type="project" value="TreeGrafter"/>
</dbReference>
<dbReference type="GO" id="GO:0004520">
    <property type="term" value="F:DNA endonuclease activity"/>
    <property type="evidence" value="ECO:0007669"/>
    <property type="project" value="TreeGrafter"/>
</dbReference>
<accession>A0A9P6KUB9</accession>
<proteinExistence type="predicted"/>
<dbReference type="InterPro" id="IPR036397">
    <property type="entry name" value="RNaseH_sf"/>
</dbReference>
<sequence length="475" mass="53691">MPPNSVFPLFLTKKGPTVKAVREVLQRIGEASTGTKEVVQNRLLTRVVSRKIPQTNRPRDGEERKTSRILSIDMGIKNLAYCVADVEKPTSTLDTTNMNFLTWSRLDLGEAFREHDMSFLGDGVKTLAKKAELEGRGDEDLYTPENLSRMGHWFLCKVLDDWNPDIILIERQRWRSAGSPTIQQWTVRVNTLEAALWAVMTALTMERKRYFDWRMHAVDPKRVGHFWLDGVALPAPPRANKPKGSKSKASSGENEETTGALDGEEAVTPKKLTRGKAEKKAKIQLLRAWLDSEHPSTALATSSVTSASETPYPNINFTFCRHERPGSPSYGADGTRQALLYATDTPSERAERTRYYEAYVKKVDDITDCFLQAAAWAAWDDNLRRLEPEVAALRAQVEEKLGREVNGRLADGVKEVQESWRIAADSDGERTEVVERRTSSKKTKKKKKEEMNVVDEEPEKLPKTKKKTRKSNSEA</sequence>
<evidence type="ECO:0000313" key="4">
    <source>
        <dbReference type="Proteomes" id="UP000756921"/>
    </source>
</evidence>
<dbReference type="PANTHER" id="PTHR28072">
    <property type="entry name" value="CRUCIFORM CUTTING ENDONUCLEASE 1, MITOCHONDRIAL-RELATED"/>
    <property type="match status" value="1"/>
</dbReference>
<feature type="region of interest" description="Disordered" evidence="1">
    <location>
        <begin position="425"/>
        <end position="475"/>
    </location>
</feature>
<name>A0A9P6KUB9_9PLEO</name>
<dbReference type="GO" id="GO:0000403">
    <property type="term" value="F:Y-form DNA binding"/>
    <property type="evidence" value="ECO:0007669"/>
    <property type="project" value="TreeGrafter"/>
</dbReference>
<dbReference type="PANTHER" id="PTHR28072:SF1">
    <property type="entry name" value="CRUCIFORM CUTTING ENDONUCLEASE 1, MITOCHONDRIAL-RELATED"/>
    <property type="match status" value="1"/>
</dbReference>
<dbReference type="Pfam" id="PF09159">
    <property type="entry name" value="Ydc2-catalyt"/>
    <property type="match status" value="1"/>
</dbReference>
<keyword evidence="4" id="KW-1185">Reference proteome</keyword>
<comment type="caution">
    <text evidence="3">The sequence shown here is derived from an EMBL/GenBank/DDBJ whole genome shotgun (WGS) entry which is preliminary data.</text>
</comment>
<dbReference type="InterPro" id="IPR015242">
    <property type="entry name" value="Ydc2_cat"/>
</dbReference>
<feature type="region of interest" description="Disordered" evidence="1">
    <location>
        <begin position="234"/>
        <end position="273"/>
    </location>
</feature>
<feature type="domain" description="Mitochondrial resolvase Ydc2 catalytic" evidence="2">
    <location>
        <begin position="69"/>
        <end position="385"/>
    </location>
</feature>
<dbReference type="InterPro" id="IPR039197">
    <property type="entry name" value="Mrs1/Cce1"/>
</dbReference>
<feature type="compositionally biased region" description="Basic and acidic residues" evidence="1">
    <location>
        <begin position="427"/>
        <end position="438"/>
    </location>
</feature>
<dbReference type="InterPro" id="IPR012337">
    <property type="entry name" value="RNaseH-like_sf"/>
</dbReference>
<gene>
    <name evidence="3" type="ORF">PMIN01_03937</name>
</gene>
<organism evidence="3 4">
    <name type="scientific">Paraphaeosphaeria minitans</name>
    <dbReference type="NCBI Taxonomy" id="565426"/>
    <lineage>
        <taxon>Eukaryota</taxon>
        <taxon>Fungi</taxon>
        <taxon>Dikarya</taxon>
        <taxon>Ascomycota</taxon>
        <taxon>Pezizomycotina</taxon>
        <taxon>Dothideomycetes</taxon>
        <taxon>Pleosporomycetidae</taxon>
        <taxon>Pleosporales</taxon>
        <taxon>Massarineae</taxon>
        <taxon>Didymosphaeriaceae</taxon>
        <taxon>Paraphaeosphaeria</taxon>
    </lineage>
</organism>
<dbReference type="GO" id="GO:0070336">
    <property type="term" value="F:flap-structured DNA binding"/>
    <property type="evidence" value="ECO:0007669"/>
    <property type="project" value="TreeGrafter"/>
</dbReference>
<dbReference type="EMBL" id="WJXW01000003">
    <property type="protein sequence ID" value="KAF9738654.1"/>
    <property type="molecule type" value="Genomic_DNA"/>
</dbReference>
<evidence type="ECO:0000259" key="2">
    <source>
        <dbReference type="Pfam" id="PF09159"/>
    </source>
</evidence>
<feature type="compositionally biased region" description="Basic residues" evidence="1">
    <location>
        <begin position="463"/>
        <end position="475"/>
    </location>
</feature>
<evidence type="ECO:0000313" key="3">
    <source>
        <dbReference type="EMBL" id="KAF9738654.1"/>
    </source>
</evidence>
<dbReference type="Proteomes" id="UP000756921">
    <property type="component" value="Unassembled WGS sequence"/>
</dbReference>
<evidence type="ECO:0000256" key="1">
    <source>
        <dbReference type="SAM" id="MobiDB-lite"/>
    </source>
</evidence>